<feature type="non-terminal residue" evidence="7">
    <location>
        <position position="1"/>
    </location>
</feature>
<dbReference type="InterPro" id="IPR000768">
    <property type="entry name" value="ART"/>
</dbReference>
<dbReference type="PROSITE" id="PS51996">
    <property type="entry name" value="TR_MART"/>
    <property type="match status" value="1"/>
</dbReference>
<evidence type="ECO:0000256" key="5">
    <source>
        <dbReference type="ARBA" id="ARBA00047597"/>
    </source>
</evidence>
<dbReference type="Pfam" id="PF01129">
    <property type="entry name" value="ART"/>
    <property type="match status" value="1"/>
</dbReference>
<organism evidence="7 9">
    <name type="scientific">Didymodactylos carnosus</name>
    <dbReference type="NCBI Taxonomy" id="1234261"/>
    <lineage>
        <taxon>Eukaryota</taxon>
        <taxon>Metazoa</taxon>
        <taxon>Spiralia</taxon>
        <taxon>Gnathifera</taxon>
        <taxon>Rotifera</taxon>
        <taxon>Eurotatoria</taxon>
        <taxon>Bdelloidea</taxon>
        <taxon>Philodinida</taxon>
        <taxon>Philodinidae</taxon>
        <taxon>Didymodactylos</taxon>
    </lineage>
</organism>
<evidence type="ECO:0000256" key="1">
    <source>
        <dbReference type="ARBA" id="ARBA00009558"/>
    </source>
</evidence>
<keyword evidence="6" id="KW-0520">NAD</keyword>
<dbReference type="Gene3D" id="3.90.176.10">
    <property type="entry name" value="Toxin ADP-ribosyltransferase, Chain A, domain 1"/>
    <property type="match status" value="1"/>
</dbReference>
<keyword evidence="9" id="KW-1185">Reference proteome</keyword>
<dbReference type="EC" id="2.4.2.31" evidence="6"/>
<comment type="similarity">
    <text evidence="1 6">Belongs to the Arg-specific ADP-ribosyltransferase family.</text>
</comment>
<evidence type="ECO:0000313" key="9">
    <source>
        <dbReference type="Proteomes" id="UP000663829"/>
    </source>
</evidence>
<evidence type="ECO:0000256" key="6">
    <source>
        <dbReference type="RuleBase" id="RU361228"/>
    </source>
</evidence>
<name>A0A816C742_9BILA</name>
<keyword evidence="3 6" id="KW-0808">Transferase</keyword>
<sequence length="373" mass="43577">MKKIRLIYIYTPDKNITEHDTWTKLHRKIRGVYCDKQKLVQRLMIDIFRVFSSFYTNMCFCDQNEKSTQDLLEENALFQKHQLYMETIFQMTNVDDAKGDIVEVSIPFYLDNKKQQEIIKEFGTTYRHEHVIQWYTRKCFLYRILNRALRTQEMCIILKFRLIIRDLHHTLLPLHSHSLITSNPTLYRGQRISSEELQKLKSKVDSLICMNTFLSATTNKEVASIFAGGESTKDTNSVLFEITIADTSPTPFANIKEFSHFEDEEEYLFSIRTVFRISRVEFKDEIWVIKLILVGADDGKRKTIINEYHTKSCESIQQYSVGLGLEADGVSRDGSRLHCRYLPINEIRRSISTFSSKNTDSGNETVLSLVSLP</sequence>
<evidence type="ECO:0000313" key="8">
    <source>
        <dbReference type="EMBL" id="CAF4510181.1"/>
    </source>
</evidence>
<dbReference type="AlphaFoldDB" id="A0A816C742"/>
<dbReference type="EMBL" id="CAJNOQ010040529">
    <property type="protein sequence ID" value="CAF1620428.1"/>
    <property type="molecule type" value="Genomic_DNA"/>
</dbReference>
<keyword evidence="2 6" id="KW-0328">Glycosyltransferase</keyword>
<keyword evidence="4" id="KW-0548">Nucleotidyltransferase</keyword>
<dbReference type="GO" id="GO:0106274">
    <property type="term" value="F:NAD+-protein-arginine ADP-ribosyltransferase activity"/>
    <property type="evidence" value="ECO:0007669"/>
    <property type="project" value="UniProtKB-EC"/>
</dbReference>
<dbReference type="Proteomes" id="UP000663829">
    <property type="component" value="Unassembled WGS sequence"/>
</dbReference>
<comment type="caution">
    <text evidence="7">The sequence shown here is derived from an EMBL/GenBank/DDBJ whole genome shotgun (WGS) entry which is preliminary data.</text>
</comment>
<evidence type="ECO:0000256" key="2">
    <source>
        <dbReference type="ARBA" id="ARBA00022676"/>
    </source>
</evidence>
<accession>A0A816C742</accession>
<protein>
    <recommendedName>
        <fullName evidence="6">NAD(P)(+)--arginine ADP-ribosyltransferase</fullName>
        <ecNumber evidence="6">2.4.2.31</ecNumber>
    </recommendedName>
    <alternativeName>
        <fullName evidence="6">Mono(ADP-ribosyl)transferase</fullName>
    </alternativeName>
</protein>
<evidence type="ECO:0000256" key="4">
    <source>
        <dbReference type="ARBA" id="ARBA00022695"/>
    </source>
</evidence>
<gene>
    <name evidence="7" type="ORF">GPM918_LOCUS43701</name>
    <name evidence="8" type="ORF">SRO942_LOCUS45272</name>
</gene>
<proteinExistence type="inferred from homology"/>
<dbReference type="GO" id="GO:0016779">
    <property type="term" value="F:nucleotidyltransferase activity"/>
    <property type="evidence" value="ECO:0007669"/>
    <property type="project" value="UniProtKB-KW"/>
</dbReference>
<comment type="catalytic activity">
    <reaction evidence="5 6">
        <text>L-arginyl-[protein] + NAD(+) = N(omega)-(ADP-D-ribosyl)-L-arginyl-[protein] + nicotinamide + H(+)</text>
        <dbReference type="Rhea" id="RHEA:19149"/>
        <dbReference type="Rhea" id="RHEA-COMP:10532"/>
        <dbReference type="Rhea" id="RHEA-COMP:15087"/>
        <dbReference type="ChEBI" id="CHEBI:15378"/>
        <dbReference type="ChEBI" id="CHEBI:17154"/>
        <dbReference type="ChEBI" id="CHEBI:29965"/>
        <dbReference type="ChEBI" id="CHEBI:57540"/>
        <dbReference type="ChEBI" id="CHEBI:142554"/>
        <dbReference type="EC" id="2.4.2.31"/>
    </reaction>
</comment>
<dbReference type="SUPFAM" id="SSF56399">
    <property type="entry name" value="ADP-ribosylation"/>
    <property type="match status" value="1"/>
</dbReference>
<evidence type="ECO:0000313" key="7">
    <source>
        <dbReference type="EMBL" id="CAF1620428.1"/>
    </source>
</evidence>
<dbReference type="Proteomes" id="UP000681722">
    <property type="component" value="Unassembled WGS sequence"/>
</dbReference>
<evidence type="ECO:0000256" key="3">
    <source>
        <dbReference type="ARBA" id="ARBA00022679"/>
    </source>
</evidence>
<dbReference type="EMBL" id="CAJOBC010107669">
    <property type="protein sequence ID" value="CAF4510181.1"/>
    <property type="molecule type" value="Genomic_DNA"/>
</dbReference>
<keyword evidence="6" id="KW-0521">NADP</keyword>
<reference evidence="7" key="1">
    <citation type="submission" date="2021-02" db="EMBL/GenBank/DDBJ databases">
        <authorList>
            <person name="Nowell W R."/>
        </authorList>
    </citation>
    <scope>NUCLEOTIDE SEQUENCE</scope>
</reference>
<dbReference type="OrthoDB" id="10182795at2759"/>